<accession>X1AUU0</accession>
<dbReference type="AlphaFoldDB" id="X1AUU0"/>
<evidence type="ECO:0000313" key="1">
    <source>
        <dbReference type="EMBL" id="GAG76013.1"/>
    </source>
</evidence>
<feature type="non-terminal residue" evidence="1">
    <location>
        <position position="1"/>
    </location>
</feature>
<sequence length="54" mass="6039">GFGPGWWGQYMTATGGFNEKAAEILRSTGKHRHPISIGRCPVKDAITHLRDFLR</sequence>
<reference evidence="1" key="1">
    <citation type="journal article" date="2014" name="Front. Microbiol.">
        <title>High frequency of phylogenetically diverse reductive dehalogenase-homologous genes in deep subseafloor sedimentary metagenomes.</title>
        <authorList>
            <person name="Kawai M."/>
            <person name="Futagami T."/>
            <person name="Toyoda A."/>
            <person name="Takaki Y."/>
            <person name="Nishi S."/>
            <person name="Hori S."/>
            <person name="Arai W."/>
            <person name="Tsubouchi T."/>
            <person name="Morono Y."/>
            <person name="Uchiyama I."/>
            <person name="Ito T."/>
            <person name="Fujiyama A."/>
            <person name="Inagaki F."/>
            <person name="Takami H."/>
        </authorList>
    </citation>
    <scope>NUCLEOTIDE SEQUENCE</scope>
    <source>
        <strain evidence="1">Expedition CK06-06</strain>
    </source>
</reference>
<dbReference type="EMBL" id="BART01017265">
    <property type="protein sequence ID" value="GAG76013.1"/>
    <property type="molecule type" value="Genomic_DNA"/>
</dbReference>
<proteinExistence type="predicted"/>
<comment type="caution">
    <text evidence="1">The sequence shown here is derived from an EMBL/GenBank/DDBJ whole genome shotgun (WGS) entry which is preliminary data.</text>
</comment>
<gene>
    <name evidence="1" type="ORF">S01H4_32916</name>
</gene>
<name>X1AUU0_9ZZZZ</name>
<organism evidence="1">
    <name type="scientific">marine sediment metagenome</name>
    <dbReference type="NCBI Taxonomy" id="412755"/>
    <lineage>
        <taxon>unclassified sequences</taxon>
        <taxon>metagenomes</taxon>
        <taxon>ecological metagenomes</taxon>
    </lineage>
</organism>
<protein>
    <submittedName>
        <fullName evidence="1">Uncharacterized protein</fullName>
    </submittedName>
</protein>